<sequence>MAIVAVLDPRYKMMLIEFCLPKVYSTSEARVQIDLLRHYLHELYKDYASKDVASSSGNILSVPPNVKGKTKGRNEFDMWVKQLDIVQPNEVRVGCLSGRGDLLA</sequence>
<reference evidence="2" key="2">
    <citation type="submission" date="2023-06" db="EMBL/GenBank/DDBJ databases">
        <authorList>
            <person name="Ma L."/>
            <person name="Liu K.-W."/>
            <person name="Li Z."/>
            <person name="Hsiao Y.-Y."/>
            <person name="Qi Y."/>
            <person name="Fu T."/>
            <person name="Tang G."/>
            <person name="Zhang D."/>
            <person name="Sun W.-H."/>
            <person name="Liu D.-K."/>
            <person name="Li Y."/>
            <person name="Chen G.-Z."/>
            <person name="Liu X.-D."/>
            <person name="Liao X.-Y."/>
            <person name="Jiang Y.-T."/>
            <person name="Yu X."/>
            <person name="Hao Y."/>
            <person name="Huang J."/>
            <person name="Zhao X.-W."/>
            <person name="Ke S."/>
            <person name="Chen Y.-Y."/>
            <person name="Wu W.-L."/>
            <person name="Hsu J.-L."/>
            <person name="Lin Y.-F."/>
            <person name="Huang M.-D."/>
            <person name="Li C.-Y."/>
            <person name="Huang L."/>
            <person name="Wang Z.-W."/>
            <person name="Zhao X."/>
            <person name="Zhong W.-Y."/>
            <person name="Peng D.-H."/>
            <person name="Ahmad S."/>
            <person name="Lan S."/>
            <person name="Zhang J.-S."/>
            <person name="Tsai W.-C."/>
            <person name="Van De Peer Y."/>
            <person name="Liu Z.-J."/>
        </authorList>
    </citation>
    <scope>NUCLEOTIDE SEQUENCE</scope>
    <source>
        <strain evidence="2">SCP</strain>
        <tissue evidence="2">Leaves</tissue>
    </source>
</reference>
<name>A0AAV9AMX2_ACOGR</name>
<dbReference type="InterPro" id="IPR025525">
    <property type="entry name" value="hAT-like_transposase_RNase-H"/>
</dbReference>
<feature type="domain" description="hAT-like transposase RNase-H fold" evidence="1">
    <location>
        <begin position="1"/>
        <end position="47"/>
    </location>
</feature>
<accession>A0AAV9AMX2</accession>
<proteinExistence type="predicted"/>
<dbReference type="AlphaFoldDB" id="A0AAV9AMX2"/>
<evidence type="ECO:0000313" key="3">
    <source>
        <dbReference type="Proteomes" id="UP001179952"/>
    </source>
</evidence>
<organism evidence="2 3">
    <name type="scientific">Acorus gramineus</name>
    <name type="common">Dwarf sweet flag</name>
    <dbReference type="NCBI Taxonomy" id="55184"/>
    <lineage>
        <taxon>Eukaryota</taxon>
        <taxon>Viridiplantae</taxon>
        <taxon>Streptophyta</taxon>
        <taxon>Embryophyta</taxon>
        <taxon>Tracheophyta</taxon>
        <taxon>Spermatophyta</taxon>
        <taxon>Magnoliopsida</taxon>
        <taxon>Liliopsida</taxon>
        <taxon>Acoraceae</taxon>
        <taxon>Acorus</taxon>
    </lineage>
</organism>
<keyword evidence="3" id="KW-1185">Reference proteome</keyword>
<gene>
    <name evidence="2" type="ORF">QJS04_geneDACA019406</name>
</gene>
<dbReference type="Pfam" id="PF14372">
    <property type="entry name" value="hAT-like_RNase-H"/>
    <property type="match status" value="1"/>
</dbReference>
<comment type="caution">
    <text evidence="2">The sequence shown here is derived from an EMBL/GenBank/DDBJ whole genome shotgun (WGS) entry which is preliminary data.</text>
</comment>
<reference evidence="2" key="1">
    <citation type="journal article" date="2023" name="Nat. Commun.">
        <title>Diploid and tetraploid genomes of Acorus and the evolution of monocots.</title>
        <authorList>
            <person name="Ma L."/>
            <person name="Liu K.W."/>
            <person name="Li Z."/>
            <person name="Hsiao Y.Y."/>
            <person name="Qi Y."/>
            <person name="Fu T."/>
            <person name="Tang G.D."/>
            <person name="Zhang D."/>
            <person name="Sun W.H."/>
            <person name="Liu D.K."/>
            <person name="Li Y."/>
            <person name="Chen G.Z."/>
            <person name="Liu X.D."/>
            <person name="Liao X.Y."/>
            <person name="Jiang Y.T."/>
            <person name="Yu X."/>
            <person name="Hao Y."/>
            <person name="Huang J."/>
            <person name="Zhao X.W."/>
            <person name="Ke S."/>
            <person name="Chen Y.Y."/>
            <person name="Wu W.L."/>
            <person name="Hsu J.L."/>
            <person name="Lin Y.F."/>
            <person name="Huang M.D."/>
            <person name="Li C.Y."/>
            <person name="Huang L."/>
            <person name="Wang Z.W."/>
            <person name="Zhao X."/>
            <person name="Zhong W.Y."/>
            <person name="Peng D.H."/>
            <person name="Ahmad S."/>
            <person name="Lan S."/>
            <person name="Zhang J.S."/>
            <person name="Tsai W.C."/>
            <person name="Van de Peer Y."/>
            <person name="Liu Z.J."/>
        </authorList>
    </citation>
    <scope>NUCLEOTIDE SEQUENCE</scope>
    <source>
        <strain evidence="2">SCP</strain>
    </source>
</reference>
<dbReference type="Proteomes" id="UP001179952">
    <property type="component" value="Unassembled WGS sequence"/>
</dbReference>
<protein>
    <recommendedName>
        <fullName evidence="1">hAT-like transposase RNase-H fold domain-containing protein</fullName>
    </recommendedName>
</protein>
<evidence type="ECO:0000259" key="1">
    <source>
        <dbReference type="Pfam" id="PF14372"/>
    </source>
</evidence>
<dbReference type="GO" id="GO:0003677">
    <property type="term" value="F:DNA binding"/>
    <property type="evidence" value="ECO:0007669"/>
    <property type="project" value="InterPro"/>
</dbReference>
<evidence type="ECO:0000313" key="2">
    <source>
        <dbReference type="EMBL" id="KAK1265427.1"/>
    </source>
</evidence>
<dbReference type="EMBL" id="JAUJYN010000008">
    <property type="protein sequence ID" value="KAK1265427.1"/>
    <property type="molecule type" value="Genomic_DNA"/>
</dbReference>